<organism evidence="3 4">
    <name type="scientific">Wolfiporia cocos (strain MD-104)</name>
    <name type="common">Brown rot fungus</name>
    <dbReference type="NCBI Taxonomy" id="742152"/>
    <lineage>
        <taxon>Eukaryota</taxon>
        <taxon>Fungi</taxon>
        <taxon>Dikarya</taxon>
        <taxon>Basidiomycota</taxon>
        <taxon>Agaricomycotina</taxon>
        <taxon>Agaricomycetes</taxon>
        <taxon>Polyporales</taxon>
        <taxon>Phaeolaceae</taxon>
        <taxon>Wolfiporia</taxon>
    </lineage>
</organism>
<dbReference type="EMBL" id="KB467887">
    <property type="protein sequence ID" value="PCH36675.1"/>
    <property type="molecule type" value="Genomic_DNA"/>
</dbReference>
<dbReference type="OrthoDB" id="3147752at2759"/>
<dbReference type="STRING" id="742152.A0A2H3J4T1"/>
<protein>
    <submittedName>
        <fullName evidence="3">Uncharacterized protein</fullName>
    </submittedName>
</protein>
<dbReference type="Proteomes" id="UP000218811">
    <property type="component" value="Unassembled WGS sequence"/>
</dbReference>
<feature type="compositionally biased region" description="Polar residues" evidence="2">
    <location>
        <begin position="1"/>
        <end position="20"/>
    </location>
</feature>
<name>A0A2H3J4T1_WOLCO</name>
<keyword evidence="4" id="KW-1185">Reference proteome</keyword>
<feature type="coiled-coil region" evidence="1">
    <location>
        <begin position="75"/>
        <end position="116"/>
    </location>
</feature>
<evidence type="ECO:0000313" key="3">
    <source>
        <dbReference type="EMBL" id="PCH36675.1"/>
    </source>
</evidence>
<feature type="region of interest" description="Disordered" evidence="2">
    <location>
        <begin position="470"/>
        <end position="500"/>
    </location>
</feature>
<sequence>MSPSLHSASTESLSDTNSPLLTVPQPGPVPAEASAVKANAGVPQRVSWDARQGTDMRKTRAAVPRADSGGLGEILRKMQALSNDEEEKLRNARASIDAAERRRRRMRTELAELQRAWEEESHRSEQITREYERAYADWNDKQQKMAALLETKSAELRSAQTYLTMVDNVSDMDLLRMVRELNSHIFQFTAQLANNLPYSHSPSRQNTLPADLTLTVKQSVGPDILHLLLARSHSEDPICVQIALQSGMISFARSVIMTWSLETDIANGQLQSIYNWLRSKEDPAVSGRWRALTNATLRSLTQTETIKLRLKDDLAKVVSNIISVSGINKALPLEEIYKNIRTQYGDKLAEIIDFIVSLHRTIGEDVISHDIELVHIQGGQPFDAKHMEDAYPIDCLKAPRASDARPLGVFGTVEIGVRRVERSGGEYVDSDDTAHPQFTHHSPTHTPSELSAEDYSINYGTPAERAMFPQYFGPDGRRITPPTLSPVSQSPTPSAPPLPSPVATPLLRVVYPFVILESQV</sequence>
<evidence type="ECO:0000313" key="4">
    <source>
        <dbReference type="Proteomes" id="UP000218811"/>
    </source>
</evidence>
<evidence type="ECO:0000256" key="1">
    <source>
        <dbReference type="SAM" id="Coils"/>
    </source>
</evidence>
<feature type="region of interest" description="Disordered" evidence="2">
    <location>
        <begin position="426"/>
        <end position="451"/>
    </location>
</feature>
<evidence type="ECO:0000256" key="2">
    <source>
        <dbReference type="SAM" id="MobiDB-lite"/>
    </source>
</evidence>
<dbReference type="AlphaFoldDB" id="A0A2H3J4T1"/>
<accession>A0A2H3J4T1</accession>
<reference evidence="3 4" key="1">
    <citation type="journal article" date="2012" name="Science">
        <title>The Paleozoic origin of enzymatic lignin decomposition reconstructed from 31 fungal genomes.</title>
        <authorList>
            <person name="Floudas D."/>
            <person name="Binder M."/>
            <person name="Riley R."/>
            <person name="Barry K."/>
            <person name="Blanchette R.A."/>
            <person name="Henrissat B."/>
            <person name="Martinez A.T."/>
            <person name="Otillar R."/>
            <person name="Spatafora J.W."/>
            <person name="Yadav J.S."/>
            <person name="Aerts A."/>
            <person name="Benoit I."/>
            <person name="Boyd A."/>
            <person name="Carlson A."/>
            <person name="Copeland A."/>
            <person name="Coutinho P.M."/>
            <person name="de Vries R.P."/>
            <person name="Ferreira P."/>
            <person name="Findley K."/>
            <person name="Foster B."/>
            <person name="Gaskell J."/>
            <person name="Glotzer D."/>
            <person name="Gorecki P."/>
            <person name="Heitman J."/>
            <person name="Hesse C."/>
            <person name="Hori C."/>
            <person name="Igarashi K."/>
            <person name="Jurgens J.A."/>
            <person name="Kallen N."/>
            <person name="Kersten P."/>
            <person name="Kohler A."/>
            <person name="Kuees U."/>
            <person name="Kumar T.K.A."/>
            <person name="Kuo A."/>
            <person name="LaButti K."/>
            <person name="Larrondo L.F."/>
            <person name="Lindquist E."/>
            <person name="Ling A."/>
            <person name="Lombard V."/>
            <person name="Lucas S."/>
            <person name="Lundell T."/>
            <person name="Martin R."/>
            <person name="McLaughlin D.J."/>
            <person name="Morgenstern I."/>
            <person name="Morin E."/>
            <person name="Murat C."/>
            <person name="Nagy L.G."/>
            <person name="Nolan M."/>
            <person name="Ohm R.A."/>
            <person name="Patyshakuliyeva A."/>
            <person name="Rokas A."/>
            <person name="Ruiz-Duenas F.J."/>
            <person name="Sabat G."/>
            <person name="Salamov A."/>
            <person name="Samejima M."/>
            <person name="Schmutz J."/>
            <person name="Slot J.C."/>
            <person name="St John F."/>
            <person name="Stenlid J."/>
            <person name="Sun H."/>
            <person name="Sun S."/>
            <person name="Syed K."/>
            <person name="Tsang A."/>
            <person name="Wiebenga A."/>
            <person name="Young D."/>
            <person name="Pisabarro A."/>
            <person name="Eastwood D.C."/>
            <person name="Martin F."/>
            <person name="Cullen D."/>
            <person name="Grigoriev I.V."/>
            <person name="Hibbett D.S."/>
        </authorList>
    </citation>
    <scope>NUCLEOTIDE SEQUENCE [LARGE SCALE GENOMIC DNA]</scope>
    <source>
        <strain evidence="3 4">MD-104</strain>
    </source>
</reference>
<feature type="region of interest" description="Disordered" evidence="2">
    <location>
        <begin position="1"/>
        <end position="42"/>
    </location>
</feature>
<proteinExistence type="predicted"/>
<gene>
    <name evidence="3" type="ORF">WOLCODRAFT_157374</name>
</gene>
<feature type="compositionally biased region" description="Polar residues" evidence="2">
    <location>
        <begin position="439"/>
        <end position="449"/>
    </location>
</feature>
<keyword evidence="1" id="KW-0175">Coiled coil</keyword>